<proteinExistence type="predicted"/>
<evidence type="ECO:0000256" key="1">
    <source>
        <dbReference type="SAM" id="MobiDB-lite"/>
    </source>
</evidence>
<feature type="compositionally biased region" description="Basic and acidic residues" evidence="1">
    <location>
        <begin position="1"/>
        <end position="22"/>
    </location>
</feature>
<accession>U6KKN1</accession>
<evidence type="ECO:0000313" key="2">
    <source>
        <dbReference type="EMBL" id="CDJ38597.1"/>
    </source>
</evidence>
<dbReference type="EMBL" id="HG673994">
    <property type="protein sequence ID" value="CDJ38597.1"/>
    <property type="molecule type" value="Genomic_DNA"/>
</dbReference>
<dbReference type="RefSeq" id="XP_013229433.1">
    <property type="nucleotide sequence ID" value="XM_013373979.1"/>
</dbReference>
<dbReference type="AlphaFoldDB" id="U6KKN1"/>
<dbReference type="VEuPathDB" id="ToxoDB:ETH_00034070"/>
<sequence>MTAEDLKPAKQEQRIHPEVTERLRKRGPLEGPPTPEEEQQLASVDGTVEMKRSARDPRLALLHLPRKAHVAATAAAAGSFRPDPLLQRSQVTPQFVRGINSQHARWDDSVYHRTPKTRTSEERRPQGENKQQQQQQQQRQRQR</sequence>
<keyword evidence="3" id="KW-1185">Reference proteome</keyword>
<protein>
    <submittedName>
        <fullName evidence="2">Uncharacterized protein</fullName>
    </submittedName>
</protein>
<feature type="region of interest" description="Disordered" evidence="1">
    <location>
        <begin position="96"/>
        <end position="143"/>
    </location>
</feature>
<dbReference type="GeneID" id="25255880"/>
<dbReference type="OrthoDB" id="6428at5800"/>
<dbReference type="Proteomes" id="UP000030747">
    <property type="component" value="Unassembled WGS sequence"/>
</dbReference>
<gene>
    <name evidence="2" type="ORF">ETH_00034070</name>
</gene>
<evidence type="ECO:0000313" key="3">
    <source>
        <dbReference type="Proteomes" id="UP000030747"/>
    </source>
</evidence>
<feature type="compositionally biased region" description="Basic and acidic residues" evidence="1">
    <location>
        <begin position="118"/>
        <end position="127"/>
    </location>
</feature>
<feature type="compositionally biased region" description="Low complexity" evidence="1">
    <location>
        <begin position="131"/>
        <end position="143"/>
    </location>
</feature>
<organism evidence="2 3">
    <name type="scientific">Eimeria tenella</name>
    <name type="common">Coccidian parasite</name>
    <dbReference type="NCBI Taxonomy" id="5802"/>
    <lineage>
        <taxon>Eukaryota</taxon>
        <taxon>Sar</taxon>
        <taxon>Alveolata</taxon>
        <taxon>Apicomplexa</taxon>
        <taxon>Conoidasida</taxon>
        <taxon>Coccidia</taxon>
        <taxon>Eucoccidiorida</taxon>
        <taxon>Eimeriorina</taxon>
        <taxon>Eimeriidae</taxon>
        <taxon>Eimeria</taxon>
    </lineage>
</organism>
<reference evidence="2" key="1">
    <citation type="submission" date="2013-10" db="EMBL/GenBank/DDBJ databases">
        <title>Genomic analysis of the causative agents of coccidiosis in chickens.</title>
        <authorList>
            <person name="Reid A.J."/>
            <person name="Blake D."/>
            <person name="Billington K."/>
            <person name="Browne H."/>
            <person name="Dunn M."/>
            <person name="Hung S."/>
            <person name="Kawahara F."/>
            <person name="Miranda-Saavedra D."/>
            <person name="Mourier T."/>
            <person name="Nagra H."/>
            <person name="Otto T.D."/>
            <person name="Rawlings N."/>
            <person name="Sanchez A."/>
            <person name="Sanders M."/>
            <person name="Subramaniam C."/>
            <person name="Tay Y."/>
            <person name="Dear P."/>
            <person name="Doerig C."/>
            <person name="Gruber A."/>
            <person name="Parkinson J."/>
            <person name="Shirley M."/>
            <person name="Wan K.L."/>
            <person name="Berriman M."/>
            <person name="Tomley F."/>
            <person name="Pain A."/>
        </authorList>
    </citation>
    <scope>NUCLEOTIDE SEQUENCE [LARGE SCALE GENOMIC DNA]</scope>
    <source>
        <strain evidence="2">Houghton</strain>
    </source>
</reference>
<name>U6KKN1_EIMTE</name>
<dbReference type="VEuPathDB" id="ToxoDB:ETH2_0611300"/>
<feature type="region of interest" description="Disordered" evidence="1">
    <location>
        <begin position="1"/>
        <end position="52"/>
    </location>
</feature>
<reference evidence="2" key="2">
    <citation type="submission" date="2013-10" db="EMBL/GenBank/DDBJ databases">
        <authorList>
            <person name="Aslett M."/>
        </authorList>
    </citation>
    <scope>NUCLEOTIDE SEQUENCE [LARGE SCALE GENOMIC DNA]</scope>
    <source>
        <strain evidence="2">Houghton</strain>
    </source>
</reference>